<organism evidence="2 3">
    <name type="scientific">Lentinus tigrinus ALCF2SS1-6</name>
    <dbReference type="NCBI Taxonomy" id="1328759"/>
    <lineage>
        <taxon>Eukaryota</taxon>
        <taxon>Fungi</taxon>
        <taxon>Dikarya</taxon>
        <taxon>Basidiomycota</taxon>
        <taxon>Agaricomycotina</taxon>
        <taxon>Agaricomycetes</taxon>
        <taxon>Polyporales</taxon>
        <taxon>Polyporaceae</taxon>
        <taxon>Lentinus</taxon>
    </lineage>
</organism>
<proteinExistence type="predicted"/>
<feature type="compositionally biased region" description="Polar residues" evidence="1">
    <location>
        <begin position="45"/>
        <end position="58"/>
    </location>
</feature>
<name>A0A5C2S2L1_9APHY</name>
<evidence type="ECO:0000313" key="3">
    <source>
        <dbReference type="Proteomes" id="UP000313359"/>
    </source>
</evidence>
<protein>
    <submittedName>
        <fullName evidence="2">Uncharacterized protein</fullName>
    </submittedName>
</protein>
<feature type="region of interest" description="Disordered" evidence="1">
    <location>
        <begin position="45"/>
        <end position="76"/>
    </location>
</feature>
<reference evidence="2" key="1">
    <citation type="journal article" date="2018" name="Genome Biol. Evol.">
        <title>Genomics and development of Lentinus tigrinus, a white-rot wood-decaying mushroom with dimorphic fruiting bodies.</title>
        <authorList>
            <person name="Wu B."/>
            <person name="Xu Z."/>
            <person name="Knudson A."/>
            <person name="Carlson A."/>
            <person name="Chen N."/>
            <person name="Kovaka S."/>
            <person name="LaButti K."/>
            <person name="Lipzen A."/>
            <person name="Pennachio C."/>
            <person name="Riley R."/>
            <person name="Schakwitz W."/>
            <person name="Umezawa K."/>
            <person name="Ohm R.A."/>
            <person name="Grigoriev I.V."/>
            <person name="Nagy L.G."/>
            <person name="Gibbons J."/>
            <person name="Hibbett D."/>
        </authorList>
    </citation>
    <scope>NUCLEOTIDE SEQUENCE [LARGE SCALE GENOMIC DNA]</scope>
    <source>
        <strain evidence="2">ALCF2SS1-6</strain>
    </source>
</reference>
<sequence>MTPLPSARASAHFTSDLLCGVRTCSAMLTFIIARSVSLGRQRSYTFSPNIGSSPCQHPTGKKTSARASRPACSSGT</sequence>
<keyword evidence="3" id="KW-1185">Reference proteome</keyword>
<evidence type="ECO:0000313" key="2">
    <source>
        <dbReference type="EMBL" id="RPD57678.1"/>
    </source>
</evidence>
<feature type="compositionally biased region" description="Polar residues" evidence="1">
    <location>
        <begin position="65"/>
        <end position="76"/>
    </location>
</feature>
<dbReference type="EMBL" id="ML122279">
    <property type="protein sequence ID" value="RPD57678.1"/>
    <property type="molecule type" value="Genomic_DNA"/>
</dbReference>
<evidence type="ECO:0000256" key="1">
    <source>
        <dbReference type="SAM" id="MobiDB-lite"/>
    </source>
</evidence>
<dbReference type="Proteomes" id="UP000313359">
    <property type="component" value="Unassembled WGS sequence"/>
</dbReference>
<accession>A0A5C2S2L1</accession>
<dbReference type="AlphaFoldDB" id="A0A5C2S2L1"/>
<gene>
    <name evidence="2" type="ORF">L227DRAFT_220927</name>
</gene>